<evidence type="ECO:0000313" key="6">
    <source>
        <dbReference type="Proteomes" id="UP000199183"/>
    </source>
</evidence>
<evidence type="ECO:0000256" key="4">
    <source>
        <dbReference type="ARBA" id="ARBA00022825"/>
    </source>
</evidence>
<dbReference type="EMBL" id="FNRY01000001">
    <property type="protein sequence ID" value="SEC03404.1"/>
    <property type="molecule type" value="Genomic_DNA"/>
</dbReference>
<comment type="similarity">
    <text evidence="1">Belongs to the peptidase S51 family.</text>
</comment>
<dbReference type="Gene3D" id="3.40.50.880">
    <property type="match status" value="1"/>
</dbReference>
<dbReference type="CDD" id="cd03129">
    <property type="entry name" value="GAT1_Peptidase_E_like"/>
    <property type="match status" value="1"/>
</dbReference>
<dbReference type="Proteomes" id="UP000199183">
    <property type="component" value="Unassembled WGS sequence"/>
</dbReference>
<gene>
    <name evidence="5" type="ORF">SAMN04489806_2423</name>
</gene>
<dbReference type="SUPFAM" id="SSF52317">
    <property type="entry name" value="Class I glutamine amidotransferase-like"/>
    <property type="match status" value="1"/>
</dbReference>
<evidence type="ECO:0000313" key="5">
    <source>
        <dbReference type="EMBL" id="SEC03404.1"/>
    </source>
</evidence>
<dbReference type="InterPro" id="IPR005320">
    <property type="entry name" value="Peptidase_S51"/>
</dbReference>
<organism evidence="5 6">
    <name type="scientific">Paramicrobacterium humi</name>
    <dbReference type="NCBI Taxonomy" id="640635"/>
    <lineage>
        <taxon>Bacteria</taxon>
        <taxon>Bacillati</taxon>
        <taxon>Actinomycetota</taxon>
        <taxon>Actinomycetes</taxon>
        <taxon>Micrococcales</taxon>
        <taxon>Microbacteriaceae</taxon>
        <taxon>Paramicrobacterium</taxon>
    </lineage>
</organism>
<evidence type="ECO:0000256" key="2">
    <source>
        <dbReference type="ARBA" id="ARBA00022670"/>
    </source>
</evidence>
<dbReference type="Pfam" id="PF03575">
    <property type="entry name" value="Peptidase_S51"/>
    <property type="match status" value="1"/>
</dbReference>
<keyword evidence="2" id="KW-0645">Protease</keyword>
<dbReference type="GO" id="GO:0008236">
    <property type="term" value="F:serine-type peptidase activity"/>
    <property type="evidence" value="ECO:0007669"/>
    <property type="project" value="UniProtKB-KW"/>
</dbReference>
<evidence type="ECO:0000256" key="1">
    <source>
        <dbReference type="ARBA" id="ARBA00006534"/>
    </source>
</evidence>
<keyword evidence="6" id="KW-1185">Reference proteome</keyword>
<dbReference type="STRING" id="640635.SAMN04489806_2423"/>
<name>A0A1H4P843_9MICO</name>
<dbReference type="AlphaFoldDB" id="A0A1H4P843"/>
<dbReference type="PANTHER" id="PTHR36175:SF1">
    <property type="entry name" value="CYANOPHYCINASE"/>
    <property type="match status" value="1"/>
</dbReference>
<keyword evidence="3" id="KW-0378">Hydrolase</keyword>
<dbReference type="OrthoDB" id="3078420at2"/>
<dbReference type="GO" id="GO:0006508">
    <property type="term" value="P:proteolysis"/>
    <property type="evidence" value="ECO:0007669"/>
    <property type="project" value="UniProtKB-KW"/>
</dbReference>
<reference evidence="5 6" key="1">
    <citation type="submission" date="2016-10" db="EMBL/GenBank/DDBJ databases">
        <authorList>
            <person name="de Groot N.N."/>
        </authorList>
    </citation>
    <scope>NUCLEOTIDE SEQUENCE [LARGE SCALE GENOMIC DNA]</scope>
    <source>
        <strain evidence="5 6">DSM 21799</strain>
    </source>
</reference>
<dbReference type="RefSeq" id="WP_091184624.1">
    <property type="nucleotide sequence ID" value="NZ_FNRY01000001.1"/>
</dbReference>
<accession>A0A1H4P843</accession>
<proteinExistence type="inferred from homology"/>
<protein>
    <submittedName>
        <fullName evidence="5">Cyanophycinase</fullName>
    </submittedName>
</protein>
<dbReference type="InterPro" id="IPR029062">
    <property type="entry name" value="Class_I_gatase-like"/>
</dbReference>
<keyword evidence="4" id="KW-0720">Serine protease</keyword>
<sequence>MSIFLCGGGDVDLAEFVAEAAVRSQQTTREVPRIAVVAIDTGHGSFFTDEIAESLTDAGACEPVIRAYRSDQEAILADLVDTDGIYVAGGPTPDYLRALQPVVGEIRRRVAAGTPYFGVSAGALLAAEKALIGGYRIGDVPVAPEMIGEGIDELEVASGIGLVDITVEVHAAQWGTLGRLVAATEAGVVEGGVAIDEDTALVVSDGGLRVVGSGSVWQVFSSEHGVVVTTAAAG</sequence>
<evidence type="ECO:0000256" key="3">
    <source>
        <dbReference type="ARBA" id="ARBA00022801"/>
    </source>
</evidence>
<dbReference type="PANTHER" id="PTHR36175">
    <property type="entry name" value="CYANOPHYCINASE"/>
    <property type="match status" value="1"/>
</dbReference>